<dbReference type="Pfam" id="PF23559">
    <property type="entry name" value="WHD_DRP"/>
    <property type="match status" value="1"/>
</dbReference>
<keyword evidence="6" id="KW-1185">Reference proteome</keyword>
<evidence type="ECO:0000259" key="4">
    <source>
        <dbReference type="Pfam" id="PF25019"/>
    </source>
</evidence>
<evidence type="ECO:0000256" key="1">
    <source>
        <dbReference type="ARBA" id="ARBA00022737"/>
    </source>
</evidence>
<sequence length="546" mass="63008">MKRIALRLSYHYLPSQLKRCFAYCSIFLKGHKFKKGDLIRMWVAEDLVQQLNSRRRMEDAGEQYFHELLSGPIFQQIHLDQTRFEMHDFVNDLAQHIAGEFCFSSRMIVRCKILQGFAICHAYGGLVTRLINSWPSMEKLRFCGPFTWIIKCGQYWFQPWSPWKTYFHLPATCMYRRYPLVKSQSSLIQSATWNSYASWTFLVLYMKNLIKLEYLDLKETTPVELLDSIGDLKQLGYLDLFGTFNVCLKEFVFLDYLLSLKLSRCLRITRLPTDMKELTKLKHLDLKGAPLAELLDSIGDLKQLGYLDLSGTEIHCLPEEIHFMPPRYGNLKRLQLLTYFVVGNNGVSGISEVKDLSLLRGTFSILRLQHVSQIEHEEMANLKDKKYLRELVLEWDAPCNGNTQSAGNSPPNGNMQTVNDLLNRNAENPAVEDDLQNLCATHASNVLDKLQPGKNLENLEIKNFFGMSLPNWLRNASFSKMERQTLENLQSCNSLPPLGQLSSLKELAILKLTEVKIIGPEFYGNGAVAFMSLEILLLKWMENWEE</sequence>
<feature type="domain" description="R13L1/DRL21-like LRR repeat region" evidence="4">
    <location>
        <begin position="439"/>
        <end position="510"/>
    </location>
</feature>
<proteinExistence type="predicted"/>
<dbReference type="GO" id="GO:0098542">
    <property type="term" value="P:defense response to other organism"/>
    <property type="evidence" value="ECO:0007669"/>
    <property type="project" value="TreeGrafter"/>
</dbReference>
<evidence type="ECO:0000259" key="3">
    <source>
        <dbReference type="Pfam" id="PF23559"/>
    </source>
</evidence>
<dbReference type="Gene3D" id="3.80.10.10">
    <property type="entry name" value="Ribonuclease Inhibitor"/>
    <property type="match status" value="1"/>
</dbReference>
<dbReference type="Gene3D" id="1.10.10.10">
    <property type="entry name" value="Winged helix-like DNA-binding domain superfamily/Winged helix DNA-binding domain"/>
    <property type="match status" value="1"/>
</dbReference>
<dbReference type="InterPro" id="IPR058922">
    <property type="entry name" value="WHD_DRP"/>
</dbReference>
<dbReference type="InterPro" id="IPR032675">
    <property type="entry name" value="LRR_dom_sf"/>
</dbReference>
<dbReference type="PANTHER" id="PTHR23155">
    <property type="entry name" value="DISEASE RESISTANCE PROTEIN RP"/>
    <property type="match status" value="1"/>
</dbReference>
<gene>
    <name evidence="5" type="ORF">EPI10_021668</name>
</gene>
<feature type="domain" description="Disease resistance protein winged helix" evidence="3">
    <location>
        <begin position="26"/>
        <end position="94"/>
    </location>
</feature>
<evidence type="ECO:0000256" key="2">
    <source>
        <dbReference type="ARBA" id="ARBA00022821"/>
    </source>
</evidence>
<dbReference type="InterPro" id="IPR056789">
    <property type="entry name" value="LRR_R13L1-DRL21"/>
</dbReference>
<evidence type="ECO:0000313" key="6">
    <source>
        <dbReference type="Proteomes" id="UP000325315"/>
    </source>
</evidence>
<dbReference type="PANTHER" id="PTHR23155:SF1241">
    <property type="entry name" value="DISEASE RESISTANCE RPP13-LIKE PROTEIN 1-RELATED"/>
    <property type="match status" value="1"/>
</dbReference>
<dbReference type="Proteomes" id="UP000325315">
    <property type="component" value="Unassembled WGS sequence"/>
</dbReference>
<organism evidence="5 6">
    <name type="scientific">Gossypium australe</name>
    <dbReference type="NCBI Taxonomy" id="47621"/>
    <lineage>
        <taxon>Eukaryota</taxon>
        <taxon>Viridiplantae</taxon>
        <taxon>Streptophyta</taxon>
        <taxon>Embryophyta</taxon>
        <taxon>Tracheophyta</taxon>
        <taxon>Spermatophyta</taxon>
        <taxon>Magnoliopsida</taxon>
        <taxon>eudicotyledons</taxon>
        <taxon>Gunneridae</taxon>
        <taxon>Pentapetalae</taxon>
        <taxon>rosids</taxon>
        <taxon>malvids</taxon>
        <taxon>Malvales</taxon>
        <taxon>Malvaceae</taxon>
        <taxon>Malvoideae</taxon>
        <taxon>Gossypium</taxon>
    </lineage>
</organism>
<reference evidence="6" key="1">
    <citation type="journal article" date="2019" name="Plant Biotechnol. J.">
        <title>Genome sequencing of the Australian wild diploid species Gossypium australe highlights disease resistance and delayed gland morphogenesis.</title>
        <authorList>
            <person name="Cai Y."/>
            <person name="Cai X."/>
            <person name="Wang Q."/>
            <person name="Wang P."/>
            <person name="Zhang Y."/>
            <person name="Cai C."/>
            <person name="Xu Y."/>
            <person name="Wang K."/>
            <person name="Zhou Z."/>
            <person name="Wang C."/>
            <person name="Geng S."/>
            <person name="Li B."/>
            <person name="Dong Q."/>
            <person name="Hou Y."/>
            <person name="Wang H."/>
            <person name="Ai P."/>
            <person name="Liu Z."/>
            <person name="Yi F."/>
            <person name="Sun M."/>
            <person name="An G."/>
            <person name="Cheng J."/>
            <person name="Zhang Y."/>
            <person name="Shi Q."/>
            <person name="Xie Y."/>
            <person name="Shi X."/>
            <person name="Chang Y."/>
            <person name="Huang F."/>
            <person name="Chen Y."/>
            <person name="Hong S."/>
            <person name="Mi L."/>
            <person name="Sun Q."/>
            <person name="Zhang L."/>
            <person name="Zhou B."/>
            <person name="Peng R."/>
            <person name="Zhang X."/>
            <person name="Liu F."/>
        </authorList>
    </citation>
    <scope>NUCLEOTIDE SEQUENCE [LARGE SCALE GENOMIC DNA]</scope>
    <source>
        <strain evidence="6">cv. PA1801</strain>
    </source>
</reference>
<dbReference type="Pfam" id="PF25019">
    <property type="entry name" value="LRR_R13L1-DRL21"/>
    <property type="match status" value="2"/>
</dbReference>
<comment type="caution">
    <text evidence="5">The sequence shown here is derived from an EMBL/GenBank/DDBJ whole genome shotgun (WGS) entry which is preliminary data.</text>
</comment>
<dbReference type="EMBL" id="SMMG02000003">
    <property type="protein sequence ID" value="KAA3481294.1"/>
    <property type="molecule type" value="Genomic_DNA"/>
</dbReference>
<keyword evidence="1" id="KW-0677">Repeat</keyword>
<name>A0A5B6WIZ5_9ROSI</name>
<protein>
    <submittedName>
        <fullName evidence="5">Disease resistance protein</fullName>
    </submittedName>
</protein>
<dbReference type="OrthoDB" id="773208at2759"/>
<dbReference type="FunFam" id="1.10.10.10:FF:000322">
    <property type="entry name" value="Probable disease resistance protein At1g63360"/>
    <property type="match status" value="1"/>
</dbReference>
<dbReference type="SUPFAM" id="SSF52058">
    <property type="entry name" value="L domain-like"/>
    <property type="match status" value="1"/>
</dbReference>
<evidence type="ECO:0000313" key="5">
    <source>
        <dbReference type="EMBL" id="KAA3481294.1"/>
    </source>
</evidence>
<accession>A0A5B6WIZ5</accession>
<dbReference type="InterPro" id="IPR044974">
    <property type="entry name" value="Disease_R_plants"/>
</dbReference>
<dbReference type="InterPro" id="IPR036388">
    <property type="entry name" value="WH-like_DNA-bd_sf"/>
</dbReference>
<feature type="domain" description="R13L1/DRL21-like LRR repeat region" evidence="4">
    <location>
        <begin position="350"/>
        <end position="399"/>
    </location>
</feature>
<dbReference type="AlphaFoldDB" id="A0A5B6WIZ5"/>
<keyword evidence="2" id="KW-0611">Plant defense</keyword>